<evidence type="ECO:0000313" key="3">
    <source>
        <dbReference type="Proteomes" id="UP000692954"/>
    </source>
</evidence>
<dbReference type="Proteomes" id="UP000692954">
    <property type="component" value="Unassembled WGS sequence"/>
</dbReference>
<organism evidence="2 3">
    <name type="scientific">Paramecium sonneborni</name>
    <dbReference type="NCBI Taxonomy" id="65129"/>
    <lineage>
        <taxon>Eukaryota</taxon>
        <taxon>Sar</taxon>
        <taxon>Alveolata</taxon>
        <taxon>Ciliophora</taxon>
        <taxon>Intramacronucleata</taxon>
        <taxon>Oligohymenophorea</taxon>
        <taxon>Peniculida</taxon>
        <taxon>Parameciidae</taxon>
        <taxon>Paramecium</taxon>
    </lineage>
</organism>
<dbReference type="InterPro" id="IPR002044">
    <property type="entry name" value="CBM20"/>
</dbReference>
<evidence type="ECO:0000259" key="1">
    <source>
        <dbReference type="PROSITE" id="PS51166"/>
    </source>
</evidence>
<dbReference type="GO" id="GO:2001070">
    <property type="term" value="F:starch binding"/>
    <property type="evidence" value="ECO:0007669"/>
    <property type="project" value="InterPro"/>
</dbReference>
<gene>
    <name evidence="2" type="ORF">PSON_ATCC_30995.1.T0310213</name>
</gene>
<dbReference type="AlphaFoldDB" id="A0A8S1M7V5"/>
<name>A0A8S1M7V5_9CILI</name>
<proteinExistence type="predicted"/>
<keyword evidence="3" id="KW-1185">Reference proteome</keyword>
<sequence length="177" mass="20557">MNTQIFFRISCKTEFNQHVKVVGNIPQLGNWNPQNGLQLLTNEVMYPIWFSDYPLEVSAMVIIDDQNCYWESCFNRQMKVQSLKQIVILNYDNPSIQVFGIKSLVQELDVPIIELKSTRKISIQIQDYMSYTDSDSEDENSRNSQMTEDLSLFPSIESFNSSQLPQEDQQVDQAQIN</sequence>
<dbReference type="OrthoDB" id="550577at2759"/>
<reference evidence="2" key="1">
    <citation type="submission" date="2021-01" db="EMBL/GenBank/DDBJ databases">
        <authorList>
            <consortium name="Genoscope - CEA"/>
            <person name="William W."/>
        </authorList>
    </citation>
    <scope>NUCLEOTIDE SEQUENCE</scope>
</reference>
<protein>
    <recommendedName>
        <fullName evidence="1">CBM20 domain-containing protein</fullName>
    </recommendedName>
</protein>
<accession>A0A8S1M7V5</accession>
<dbReference type="CDD" id="cd05467">
    <property type="entry name" value="CBM20"/>
    <property type="match status" value="1"/>
</dbReference>
<dbReference type="SMART" id="SM01065">
    <property type="entry name" value="CBM_2"/>
    <property type="match status" value="1"/>
</dbReference>
<dbReference type="Pfam" id="PF00686">
    <property type="entry name" value="CBM_20"/>
    <property type="match status" value="1"/>
</dbReference>
<feature type="domain" description="CBM20" evidence="1">
    <location>
        <begin position="1"/>
        <end position="117"/>
    </location>
</feature>
<evidence type="ECO:0000313" key="2">
    <source>
        <dbReference type="EMBL" id="CAD8073921.1"/>
    </source>
</evidence>
<dbReference type="PROSITE" id="PS51166">
    <property type="entry name" value="CBM20"/>
    <property type="match status" value="1"/>
</dbReference>
<dbReference type="EMBL" id="CAJJDN010000031">
    <property type="protein sequence ID" value="CAD8073921.1"/>
    <property type="molecule type" value="Genomic_DNA"/>
</dbReference>
<comment type="caution">
    <text evidence="2">The sequence shown here is derived from an EMBL/GenBank/DDBJ whole genome shotgun (WGS) entry which is preliminary data.</text>
</comment>